<name>A0A9W4UD56_9PLEO</name>
<gene>
    <name evidence="2" type="ORF">PDIGIT_LOCUS7247</name>
</gene>
<accession>A0A9W4UD56</accession>
<comment type="caution">
    <text evidence="2">The sequence shown here is derived from an EMBL/GenBank/DDBJ whole genome shotgun (WGS) entry which is preliminary data.</text>
</comment>
<reference evidence="2" key="1">
    <citation type="submission" date="2023-01" db="EMBL/GenBank/DDBJ databases">
        <authorList>
            <person name="Van Ghelder C."/>
            <person name="Rancurel C."/>
        </authorList>
    </citation>
    <scope>NUCLEOTIDE SEQUENCE</scope>
    <source>
        <strain evidence="2">CNCM I-4278</strain>
    </source>
</reference>
<feature type="chain" id="PRO_5040936782" description="Secreted protein" evidence="1">
    <location>
        <begin position="19"/>
        <end position="121"/>
    </location>
</feature>
<evidence type="ECO:0000313" key="3">
    <source>
        <dbReference type="Proteomes" id="UP001152607"/>
    </source>
</evidence>
<evidence type="ECO:0008006" key="4">
    <source>
        <dbReference type="Google" id="ProtNLM"/>
    </source>
</evidence>
<evidence type="ECO:0000313" key="2">
    <source>
        <dbReference type="EMBL" id="CAI6334193.1"/>
    </source>
</evidence>
<keyword evidence="1" id="KW-0732">Signal</keyword>
<proteinExistence type="predicted"/>
<dbReference type="AlphaFoldDB" id="A0A9W4UD56"/>
<keyword evidence="3" id="KW-1185">Reference proteome</keyword>
<feature type="signal peptide" evidence="1">
    <location>
        <begin position="1"/>
        <end position="18"/>
    </location>
</feature>
<organism evidence="2 3">
    <name type="scientific">Periconia digitata</name>
    <dbReference type="NCBI Taxonomy" id="1303443"/>
    <lineage>
        <taxon>Eukaryota</taxon>
        <taxon>Fungi</taxon>
        <taxon>Dikarya</taxon>
        <taxon>Ascomycota</taxon>
        <taxon>Pezizomycotina</taxon>
        <taxon>Dothideomycetes</taxon>
        <taxon>Pleosporomycetidae</taxon>
        <taxon>Pleosporales</taxon>
        <taxon>Massarineae</taxon>
        <taxon>Periconiaceae</taxon>
        <taxon>Periconia</taxon>
    </lineage>
</organism>
<sequence length="121" mass="12740">MKATTIIALLAPLASVQATCYRSGHVWGPNFNTAMDAAARLCNDGALSGSFNANGVKSGCQTLENNVRAQYQVTYIGGGTSVLSPEECKFRLQNEIGGCEHGGQSDVGSWRFSSDPNSGFC</sequence>
<dbReference type="EMBL" id="CAOQHR010000004">
    <property type="protein sequence ID" value="CAI6334193.1"/>
    <property type="molecule type" value="Genomic_DNA"/>
</dbReference>
<dbReference type="Proteomes" id="UP001152607">
    <property type="component" value="Unassembled WGS sequence"/>
</dbReference>
<protein>
    <recommendedName>
        <fullName evidence="4">Secreted protein</fullName>
    </recommendedName>
</protein>
<evidence type="ECO:0000256" key="1">
    <source>
        <dbReference type="SAM" id="SignalP"/>
    </source>
</evidence>
<dbReference type="OrthoDB" id="3770800at2759"/>